<dbReference type="InterPro" id="IPR041311">
    <property type="entry name" value="LPD29"/>
</dbReference>
<protein>
    <recommendedName>
        <fullName evidence="1">Large polyvalent protein associated domain-containing protein</fullName>
    </recommendedName>
</protein>
<dbReference type="Pfam" id="PF18847">
    <property type="entry name" value="LPD29"/>
    <property type="match status" value="1"/>
</dbReference>
<feature type="domain" description="Large polyvalent protein associated" evidence="1">
    <location>
        <begin position="5"/>
        <end position="105"/>
    </location>
</feature>
<name>A0A2S3ZQA6_9MICO</name>
<dbReference type="EMBL" id="PPXF01000010">
    <property type="protein sequence ID" value="POH71408.1"/>
    <property type="molecule type" value="Genomic_DNA"/>
</dbReference>
<dbReference type="RefSeq" id="WP_103429604.1">
    <property type="nucleotide sequence ID" value="NZ_PPXF01000010.1"/>
</dbReference>
<comment type="caution">
    <text evidence="2">The sequence shown here is derived from an EMBL/GenBank/DDBJ whole genome shotgun (WGS) entry which is preliminary data.</text>
</comment>
<evidence type="ECO:0000259" key="1">
    <source>
        <dbReference type="Pfam" id="PF18847"/>
    </source>
</evidence>
<organism evidence="2 3">
    <name type="scientific">Cryobacterium zongtaii</name>
    <dbReference type="NCBI Taxonomy" id="1259217"/>
    <lineage>
        <taxon>Bacteria</taxon>
        <taxon>Bacillati</taxon>
        <taxon>Actinomycetota</taxon>
        <taxon>Actinomycetes</taxon>
        <taxon>Micrococcales</taxon>
        <taxon>Microbacteriaceae</taxon>
        <taxon>Cryobacterium</taxon>
    </lineage>
</organism>
<sequence length="178" mass="19676">MTEYITTKDTAKLVRAALKSAFPGVKFSVRLSTGTAAAWMNVSYSDGPTELEVKEITSEFQGRSFNGMTYCYDDSGTALIAGEGEEMPREVRYCCDGILSHREYTAAGYRAAQHLIRTDSDHRDLVLFTPEGEPIDSAMLPDGVYVAGRYLDYHYSPKQVAQAILHRVNLCTVTASAR</sequence>
<evidence type="ECO:0000313" key="2">
    <source>
        <dbReference type="EMBL" id="POH71408.1"/>
    </source>
</evidence>
<dbReference type="Proteomes" id="UP000237104">
    <property type="component" value="Unassembled WGS sequence"/>
</dbReference>
<evidence type="ECO:0000313" key="3">
    <source>
        <dbReference type="Proteomes" id="UP000237104"/>
    </source>
</evidence>
<reference evidence="2 3" key="1">
    <citation type="submission" date="2018-01" db="EMBL/GenBank/DDBJ databases">
        <title>Cryobacterium sp. nov., from glaciers in China.</title>
        <authorList>
            <person name="Liu Q."/>
            <person name="Xin Y.-H."/>
        </authorList>
    </citation>
    <scope>NUCLEOTIDE SEQUENCE [LARGE SCALE GENOMIC DNA]</scope>
    <source>
        <strain evidence="2 3">TMB1-8</strain>
    </source>
</reference>
<gene>
    <name evidence="2" type="ORF">C3B59_00800</name>
</gene>
<accession>A0A2S3ZQA6</accession>
<dbReference type="AlphaFoldDB" id="A0A2S3ZQA6"/>
<proteinExistence type="predicted"/>